<feature type="domain" description="Histidine kinase" evidence="7">
    <location>
        <begin position="720"/>
        <end position="947"/>
    </location>
</feature>
<dbReference type="InterPro" id="IPR035965">
    <property type="entry name" value="PAS-like_dom_sf"/>
</dbReference>
<dbReference type="NCBIfam" id="TIGR00229">
    <property type="entry name" value="sensory_box"/>
    <property type="match status" value="1"/>
</dbReference>
<dbReference type="InterPro" id="IPR005467">
    <property type="entry name" value="His_kinase_dom"/>
</dbReference>
<dbReference type="InterPro" id="IPR013656">
    <property type="entry name" value="PAS_4"/>
</dbReference>
<evidence type="ECO:0000313" key="11">
    <source>
        <dbReference type="Proteomes" id="UP000323994"/>
    </source>
</evidence>
<dbReference type="Pfam" id="PF02518">
    <property type="entry name" value="HATPase_c"/>
    <property type="match status" value="1"/>
</dbReference>
<comment type="caution">
    <text evidence="10">The sequence shown here is derived from an EMBL/GenBank/DDBJ whole genome shotgun (WGS) entry which is preliminary data.</text>
</comment>
<dbReference type="Gene3D" id="3.30.565.10">
    <property type="entry name" value="Histidine kinase-like ATPase, C-terminal domain"/>
    <property type="match status" value="1"/>
</dbReference>
<dbReference type="InterPro" id="IPR001610">
    <property type="entry name" value="PAC"/>
</dbReference>
<dbReference type="InterPro" id="IPR036890">
    <property type="entry name" value="HATPase_C_sf"/>
</dbReference>
<dbReference type="PANTHER" id="PTHR43304:SF1">
    <property type="entry name" value="PAC DOMAIN-CONTAINING PROTEIN"/>
    <property type="match status" value="1"/>
</dbReference>
<dbReference type="Gene3D" id="1.10.287.130">
    <property type="match status" value="1"/>
</dbReference>
<feature type="domain" description="PAS" evidence="8">
    <location>
        <begin position="146"/>
        <end position="217"/>
    </location>
</feature>
<dbReference type="SUPFAM" id="SSF55785">
    <property type="entry name" value="PYP-like sensor domain (PAS domain)"/>
    <property type="match status" value="5"/>
</dbReference>
<dbReference type="SUPFAM" id="SSF47384">
    <property type="entry name" value="Homodimeric domain of signal transducing histidine kinase"/>
    <property type="match status" value="1"/>
</dbReference>
<name>A0A5M8R2L1_9BACT</name>
<dbReference type="InterPro" id="IPR003594">
    <property type="entry name" value="HATPase_dom"/>
</dbReference>
<dbReference type="PROSITE" id="PS50109">
    <property type="entry name" value="HIS_KIN"/>
    <property type="match status" value="1"/>
</dbReference>
<dbReference type="SMART" id="SM00388">
    <property type="entry name" value="HisKA"/>
    <property type="match status" value="1"/>
</dbReference>
<keyword evidence="4" id="KW-0808">Transferase</keyword>
<proteinExistence type="predicted"/>
<comment type="catalytic activity">
    <reaction evidence="1">
        <text>ATP + protein L-histidine = ADP + protein N-phospho-L-histidine.</text>
        <dbReference type="EC" id="2.7.13.3"/>
    </reaction>
</comment>
<dbReference type="InterPro" id="IPR000014">
    <property type="entry name" value="PAS"/>
</dbReference>
<dbReference type="InterPro" id="IPR004358">
    <property type="entry name" value="Sig_transdc_His_kin-like_C"/>
</dbReference>
<dbReference type="CDD" id="cd00082">
    <property type="entry name" value="HisKA"/>
    <property type="match status" value="1"/>
</dbReference>
<dbReference type="Proteomes" id="UP000323994">
    <property type="component" value="Unassembled WGS sequence"/>
</dbReference>
<keyword evidence="6" id="KW-0175">Coiled coil</keyword>
<dbReference type="SMART" id="SM00086">
    <property type="entry name" value="PAC"/>
    <property type="match status" value="4"/>
</dbReference>
<sequence length="947" mass="106167">MPDDQQPIKDKDLLNRQFDVNFALEAAGLGVWELDPVTWLVKWDERCQRLFGLAEGHELTYEQAITFIHPDDVDRVDSAVQWAFNPESDGLYDVTYRTIGADDGLLRWVRFIGKCYFQTGGQLYRFAGVAQEVTREVEAQRALQESEQRFRMLADALPQAIWITDSSGNVEFLNKWWSDYSGNVVHPDTAGEVANDSLHPDDAPRLMAIFQQAIQQGTGFAIEQRNRSASGEYRWFLNIGEPYRNAQTGEITKWVGMSLDINDRKRAEQALRNSEARFQTLIEEAPVATSLFMGRELRVVVANEPMLAIWGKGPHQVGRTLAEILPEIANQPFLDILDQVYVTGQTYSAKGARADLVYDGVLGTYYFDFTYKPILDDQGQVYAILQMAVDVTHQVVGQQKLQASEARFRQIVEQALMPICLLRGKEMVLELANQPLLNVWNAGPDAFGKPLLDILPEMKDQLILGWLSEVFDKGVTHRLDEIPTYFIRGTGEREDRYFNFIYQPWCESDGQITGVLAMATDITEQVLARKRMEEAAMTLRNANELAHLGSFSVNMVNGLLTVSPLVASWFGFDVLEADTEAFIRSVGEQDRDHVRDSLHQTMQLGSDGRYEITHSVVNAKTGQTIMIHAIGQLYLDAQGKPARVEGIAQDITAQLAQKQFLEEQVEQRTKELQIANQVLAQANVQLEQANTKVSVANEQLQLFVKDLTRSNNNLQQFAYIASHDLQEPLRKIQSLSTLLGVRLGDKLGDGGKDLLNRINKSGAQMSTLIQDLLSYSQIGSHQQDFGLVSLNMVMGNTLESLSVSIKERGAQIVVDDLPIIHGDASQLTQLFQNLVSNGLKFTPSDQVPQIHIQYFKRLLDELPAEVRPNRSASFYHQISVSDKGIGFDVKYLDRIFQVFQRLHGKREYPGTGVGLAIVQQVIENHGGGITASSIPGAGTTFCVYFPG</sequence>
<dbReference type="Pfam" id="PF13188">
    <property type="entry name" value="PAS_8"/>
    <property type="match status" value="1"/>
</dbReference>
<dbReference type="InterPro" id="IPR052162">
    <property type="entry name" value="Sensor_kinase/Photoreceptor"/>
</dbReference>
<evidence type="ECO:0000256" key="3">
    <source>
        <dbReference type="ARBA" id="ARBA00022553"/>
    </source>
</evidence>
<keyword evidence="3" id="KW-0597">Phosphoprotein</keyword>
<evidence type="ECO:0000256" key="5">
    <source>
        <dbReference type="ARBA" id="ARBA00022777"/>
    </source>
</evidence>
<keyword evidence="11" id="KW-1185">Reference proteome</keyword>
<feature type="coiled-coil region" evidence="6">
    <location>
        <begin position="658"/>
        <end position="699"/>
    </location>
</feature>
<evidence type="ECO:0000256" key="6">
    <source>
        <dbReference type="SAM" id="Coils"/>
    </source>
</evidence>
<accession>A0A5M8R2L1</accession>
<dbReference type="CDD" id="cd00130">
    <property type="entry name" value="PAS"/>
    <property type="match status" value="2"/>
</dbReference>
<evidence type="ECO:0000313" key="10">
    <source>
        <dbReference type="EMBL" id="KAA6440983.1"/>
    </source>
</evidence>
<dbReference type="SUPFAM" id="SSF55874">
    <property type="entry name" value="ATPase domain of HSP90 chaperone/DNA topoisomerase II/histidine kinase"/>
    <property type="match status" value="1"/>
</dbReference>
<dbReference type="InterPro" id="IPR003661">
    <property type="entry name" value="HisK_dim/P_dom"/>
</dbReference>
<dbReference type="Pfam" id="PF00512">
    <property type="entry name" value="HisKA"/>
    <property type="match status" value="1"/>
</dbReference>
<reference evidence="10 11" key="1">
    <citation type="submission" date="2019-05" db="EMBL/GenBank/DDBJ databases">
        <authorList>
            <person name="Qu J.-H."/>
        </authorList>
    </citation>
    <scope>NUCLEOTIDE SEQUENCE [LARGE SCALE GENOMIC DNA]</scope>
    <source>
        <strain evidence="10 11">NS28</strain>
    </source>
</reference>
<dbReference type="RefSeq" id="WP_139010962.1">
    <property type="nucleotide sequence ID" value="NZ_VBSN01000025.1"/>
</dbReference>
<feature type="domain" description="PAS" evidence="8">
    <location>
        <begin position="16"/>
        <end position="87"/>
    </location>
</feature>
<dbReference type="InterPro" id="IPR013655">
    <property type="entry name" value="PAS_fold_3"/>
</dbReference>
<feature type="domain" description="PAC" evidence="9">
    <location>
        <begin position="610"/>
        <end position="663"/>
    </location>
</feature>
<evidence type="ECO:0000259" key="9">
    <source>
        <dbReference type="PROSITE" id="PS50113"/>
    </source>
</evidence>
<evidence type="ECO:0000256" key="2">
    <source>
        <dbReference type="ARBA" id="ARBA00012438"/>
    </source>
</evidence>
<dbReference type="OrthoDB" id="9766459at2"/>
<dbReference type="PROSITE" id="PS50112">
    <property type="entry name" value="PAS"/>
    <property type="match status" value="2"/>
</dbReference>
<dbReference type="Pfam" id="PF08448">
    <property type="entry name" value="PAS_4"/>
    <property type="match status" value="2"/>
</dbReference>
<dbReference type="PROSITE" id="PS50113">
    <property type="entry name" value="PAC"/>
    <property type="match status" value="5"/>
</dbReference>
<dbReference type="PANTHER" id="PTHR43304">
    <property type="entry name" value="PHYTOCHROME-LIKE PROTEIN CPH1"/>
    <property type="match status" value="1"/>
</dbReference>
<feature type="domain" description="PAC" evidence="9">
    <location>
        <begin position="345"/>
        <end position="403"/>
    </location>
</feature>
<keyword evidence="5" id="KW-0418">Kinase</keyword>
<dbReference type="InterPro" id="IPR000700">
    <property type="entry name" value="PAS-assoc_C"/>
</dbReference>
<dbReference type="AlphaFoldDB" id="A0A5M8R2L1"/>
<organism evidence="10 11">
    <name type="scientific">Dyadobacter flavalbus</name>
    <dbReference type="NCBI Taxonomy" id="2579942"/>
    <lineage>
        <taxon>Bacteria</taxon>
        <taxon>Pseudomonadati</taxon>
        <taxon>Bacteroidota</taxon>
        <taxon>Cytophagia</taxon>
        <taxon>Cytophagales</taxon>
        <taxon>Spirosomataceae</taxon>
        <taxon>Dyadobacter</taxon>
    </lineage>
</organism>
<feature type="domain" description="PAC" evidence="9">
    <location>
        <begin position="480"/>
        <end position="534"/>
    </location>
</feature>
<dbReference type="PRINTS" id="PR00344">
    <property type="entry name" value="BCTRLSENSOR"/>
</dbReference>
<dbReference type="Pfam" id="PF08447">
    <property type="entry name" value="PAS_3"/>
    <property type="match status" value="2"/>
</dbReference>
<protein>
    <recommendedName>
        <fullName evidence="2">histidine kinase</fullName>
        <ecNumber evidence="2">2.7.13.3</ecNumber>
    </recommendedName>
</protein>
<dbReference type="SMART" id="SM00387">
    <property type="entry name" value="HATPase_c"/>
    <property type="match status" value="1"/>
</dbReference>
<evidence type="ECO:0000256" key="4">
    <source>
        <dbReference type="ARBA" id="ARBA00022679"/>
    </source>
</evidence>
<dbReference type="Gene3D" id="3.30.450.20">
    <property type="entry name" value="PAS domain"/>
    <property type="match status" value="5"/>
</dbReference>
<evidence type="ECO:0000259" key="7">
    <source>
        <dbReference type="PROSITE" id="PS50109"/>
    </source>
</evidence>
<dbReference type="EC" id="2.7.13.3" evidence="2"/>
<feature type="domain" description="PAC" evidence="9">
    <location>
        <begin position="92"/>
        <end position="145"/>
    </location>
</feature>
<evidence type="ECO:0000259" key="8">
    <source>
        <dbReference type="PROSITE" id="PS50112"/>
    </source>
</evidence>
<evidence type="ECO:0000256" key="1">
    <source>
        <dbReference type="ARBA" id="ARBA00000085"/>
    </source>
</evidence>
<gene>
    <name evidence="10" type="ORF">FEM33_04780</name>
</gene>
<dbReference type="GO" id="GO:0000155">
    <property type="term" value="F:phosphorelay sensor kinase activity"/>
    <property type="evidence" value="ECO:0007669"/>
    <property type="project" value="InterPro"/>
</dbReference>
<dbReference type="InterPro" id="IPR036097">
    <property type="entry name" value="HisK_dim/P_sf"/>
</dbReference>
<dbReference type="EMBL" id="VBSN01000025">
    <property type="protein sequence ID" value="KAA6440983.1"/>
    <property type="molecule type" value="Genomic_DNA"/>
</dbReference>
<feature type="domain" description="PAC" evidence="9">
    <location>
        <begin position="220"/>
        <end position="273"/>
    </location>
</feature>
<dbReference type="SMART" id="SM00091">
    <property type="entry name" value="PAS"/>
    <property type="match status" value="5"/>
</dbReference>